<feature type="transmembrane region" description="Helical" evidence="9">
    <location>
        <begin position="192"/>
        <end position="212"/>
    </location>
</feature>
<sequence length="539" mass="59001">MAKFDLKRVWTDIVQYRRAYVLTAVASFGGMLFGWDTGLIGGVLTMDAFQHSFNLNKESPDFANLQGNIVSVLQAGCFFGALSSFYISDTFGRKKALIIADIIFLIGSLVQTLCAIHTTSLAQLYVGRVIGGFGVGLVSAVVPTYIGENANKEIRGRCIGCMQLFNVTGICLSFFVNYGISLQIKTLSSAKWRIPFALQMLPGACLLVGIIFQNESPRWLVEKNRLEDAAEALARVRAKPVDDADVIQELDEIIKDFEGHEKLPLTAQLRAACSNKRMLYQSSFAVILMFWQQWTGTNSINYYAPQIFQSIGLKGNSAGLFATGVYGIVKIVVTAVGLMAFTEQMGRKWSLLIGSAGQAFAMFYIGVNQAVNPVKAGDALTGNSIFAIVCVYLFVVFYSFGWGPIPFVLSSECSPNHVRSLIMAAALMTQWLFNFVIAKITPLMLSGITYGTFLLFGTCCMIMGIYTVFCVPETKNVPLESIHHLFEGNIIAGCVKDTIPRHSRAKQLQHHHVTNDDASESSATAHKGVVSGVQHVEDA</sequence>
<name>A0A9W8XPL9_9PLEO</name>
<protein>
    <recommendedName>
        <fullName evidence="10">Major facilitator superfamily (MFS) profile domain-containing protein</fullName>
    </recommendedName>
</protein>
<evidence type="ECO:0000256" key="5">
    <source>
        <dbReference type="ARBA" id="ARBA00022989"/>
    </source>
</evidence>
<dbReference type="InterPro" id="IPR005828">
    <property type="entry name" value="MFS_sugar_transport-like"/>
</dbReference>
<feature type="transmembrane region" description="Helical" evidence="9">
    <location>
        <begin position="158"/>
        <end position="180"/>
    </location>
</feature>
<evidence type="ECO:0000256" key="8">
    <source>
        <dbReference type="SAM" id="MobiDB-lite"/>
    </source>
</evidence>
<dbReference type="GO" id="GO:0005351">
    <property type="term" value="F:carbohydrate:proton symporter activity"/>
    <property type="evidence" value="ECO:0007669"/>
    <property type="project" value="TreeGrafter"/>
</dbReference>
<dbReference type="OrthoDB" id="508119at2759"/>
<accession>A0A9W8XPL9</accession>
<feature type="transmembrane region" description="Helical" evidence="9">
    <location>
        <begin position="20"/>
        <end position="45"/>
    </location>
</feature>
<keyword evidence="3 7" id="KW-0813">Transport</keyword>
<dbReference type="InterPro" id="IPR005829">
    <property type="entry name" value="Sugar_transporter_CS"/>
</dbReference>
<organism evidence="11 12">
    <name type="scientific">Didymosphaeria variabile</name>
    <dbReference type="NCBI Taxonomy" id="1932322"/>
    <lineage>
        <taxon>Eukaryota</taxon>
        <taxon>Fungi</taxon>
        <taxon>Dikarya</taxon>
        <taxon>Ascomycota</taxon>
        <taxon>Pezizomycotina</taxon>
        <taxon>Dothideomycetes</taxon>
        <taxon>Pleosporomycetidae</taxon>
        <taxon>Pleosporales</taxon>
        <taxon>Massarineae</taxon>
        <taxon>Didymosphaeriaceae</taxon>
        <taxon>Didymosphaeria</taxon>
    </lineage>
</organism>
<comment type="similarity">
    <text evidence="2 7">Belongs to the major facilitator superfamily. Sugar transporter (TC 2.A.1.1) family.</text>
</comment>
<dbReference type="FunFam" id="1.20.1250.20:FF:000026">
    <property type="entry name" value="MFS quinate transporter QutD"/>
    <property type="match status" value="1"/>
</dbReference>
<evidence type="ECO:0000259" key="10">
    <source>
        <dbReference type="PROSITE" id="PS50850"/>
    </source>
</evidence>
<dbReference type="Gene3D" id="1.20.1250.20">
    <property type="entry name" value="MFS general substrate transporter like domains"/>
    <property type="match status" value="1"/>
</dbReference>
<dbReference type="PANTHER" id="PTHR48022">
    <property type="entry name" value="PLASTIDIC GLUCOSE TRANSPORTER 4"/>
    <property type="match status" value="1"/>
</dbReference>
<evidence type="ECO:0000313" key="12">
    <source>
        <dbReference type="Proteomes" id="UP001140513"/>
    </source>
</evidence>
<feature type="transmembrane region" description="Helical" evidence="9">
    <location>
        <begin position="278"/>
        <end position="294"/>
    </location>
</feature>
<feature type="transmembrane region" description="Helical" evidence="9">
    <location>
        <begin position="385"/>
        <end position="409"/>
    </location>
</feature>
<dbReference type="AlphaFoldDB" id="A0A9W8XPL9"/>
<keyword evidence="12" id="KW-1185">Reference proteome</keyword>
<feature type="transmembrane region" description="Helical" evidence="9">
    <location>
        <begin position="421"/>
        <end position="441"/>
    </location>
</feature>
<dbReference type="SUPFAM" id="SSF103473">
    <property type="entry name" value="MFS general substrate transporter"/>
    <property type="match status" value="1"/>
</dbReference>
<dbReference type="PROSITE" id="PS00217">
    <property type="entry name" value="SUGAR_TRANSPORT_2"/>
    <property type="match status" value="1"/>
</dbReference>
<evidence type="ECO:0000256" key="4">
    <source>
        <dbReference type="ARBA" id="ARBA00022692"/>
    </source>
</evidence>
<feature type="region of interest" description="Disordered" evidence="8">
    <location>
        <begin position="506"/>
        <end position="525"/>
    </location>
</feature>
<evidence type="ECO:0000256" key="7">
    <source>
        <dbReference type="RuleBase" id="RU003346"/>
    </source>
</evidence>
<feature type="transmembrane region" description="Helical" evidence="9">
    <location>
        <begin position="98"/>
        <end position="119"/>
    </location>
</feature>
<feature type="domain" description="Major facilitator superfamily (MFS) profile" evidence="10">
    <location>
        <begin position="22"/>
        <end position="475"/>
    </location>
</feature>
<dbReference type="PRINTS" id="PR00171">
    <property type="entry name" value="SUGRTRNSPORT"/>
</dbReference>
<keyword evidence="6 9" id="KW-0472">Membrane</keyword>
<dbReference type="InterPro" id="IPR050360">
    <property type="entry name" value="MFS_Sugar_Transporters"/>
</dbReference>
<feature type="transmembrane region" description="Helical" evidence="9">
    <location>
        <begin position="65"/>
        <end position="86"/>
    </location>
</feature>
<dbReference type="InterPro" id="IPR020846">
    <property type="entry name" value="MFS_dom"/>
</dbReference>
<evidence type="ECO:0000256" key="1">
    <source>
        <dbReference type="ARBA" id="ARBA00004141"/>
    </source>
</evidence>
<dbReference type="EMBL" id="JAPEUX010000003">
    <property type="protein sequence ID" value="KAJ4355591.1"/>
    <property type="molecule type" value="Genomic_DNA"/>
</dbReference>
<dbReference type="PROSITE" id="PS50850">
    <property type="entry name" value="MFS"/>
    <property type="match status" value="1"/>
</dbReference>
<dbReference type="NCBIfam" id="TIGR00879">
    <property type="entry name" value="SP"/>
    <property type="match status" value="1"/>
</dbReference>
<comment type="subcellular location">
    <subcellularLocation>
        <location evidence="1">Membrane</location>
        <topology evidence="1">Multi-pass membrane protein</topology>
    </subcellularLocation>
</comment>
<keyword evidence="4 9" id="KW-0812">Transmembrane</keyword>
<evidence type="ECO:0000313" key="11">
    <source>
        <dbReference type="EMBL" id="KAJ4355591.1"/>
    </source>
</evidence>
<evidence type="ECO:0000256" key="3">
    <source>
        <dbReference type="ARBA" id="ARBA00022448"/>
    </source>
</evidence>
<evidence type="ECO:0000256" key="9">
    <source>
        <dbReference type="SAM" id="Phobius"/>
    </source>
</evidence>
<dbReference type="InterPro" id="IPR036259">
    <property type="entry name" value="MFS_trans_sf"/>
</dbReference>
<dbReference type="PANTHER" id="PTHR48022:SF81">
    <property type="entry name" value="MAJOR FACILITATOR SUPERFAMILY (MFS) PROFILE DOMAIN-CONTAINING PROTEIN"/>
    <property type="match status" value="1"/>
</dbReference>
<dbReference type="GO" id="GO:0016020">
    <property type="term" value="C:membrane"/>
    <property type="evidence" value="ECO:0007669"/>
    <property type="project" value="UniProtKB-SubCell"/>
</dbReference>
<reference evidence="11" key="1">
    <citation type="submission" date="2022-10" db="EMBL/GenBank/DDBJ databases">
        <title>Tapping the CABI collections for fungal endophytes: first genome assemblies for Collariella, Neodidymelliopsis, Ascochyta clinopodiicola, Didymella pomorum, Didymosphaeria variabile, Neocosmospora piperis and Neocucurbitaria cava.</title>
        <authorList>
            <person name="Hill R."/>
        </authorList>
    </citation>
    <scope>NUCLEOTIDE SEQUENCE</scope>
    <source>
        <strain evidence="11">IMI 356815</strain>
    </source>
</reference>
<dbReference type="Pfam" id="PF00083">
    <property type="entry name" value="Sugar_tr"/>
    <property type="match status" value="1"/>
</dbReference>
<comment type="caution">
    <text evidence="11">The sequence shown here is derived from an EMBL/GenBank/DDBJ whole genome shotgun (WGS) entry which is preliminary data.</text>
</comment>
<evidence type="ECO:0000256" key="6">
    <source>
        <dbReference type="ARBA" id="ARBA00023136"/>
    </source>
</evidence>
<feature type="transmembrane region" description="Helical" evidence="9">
    <location>
        <begin position="349"/>
        <end position="365"/>
    </location>
</feature>
<evidence type="ECO:0000256" key="2">
    <source>
        <dbReference type="ARBA" id="ARBA00010992"/>
    </source>
</evidence>
<feature type="transmembrane region" description="Helical" evidence="9">
    <location>
        <begin position="125"/>
        <end position="146"/>
    </location>
</feature>
<gene>
    <name evidence="11" type="ORF">N0V89_003611</name>
</gene>
<dbReference type="GeneID" id="80907141"/>
<dbReference type="RefSeq" id="XP_056072717.1">
    <property type="nucleotide sequence ID" value="XM_056212409.1"/>
</dbReference>
<keyword evidence="5 9" id="KW-1133">Transmembrane helix</keyword>
<feature type="transmembrane region" description="Helical" evidence="9">
    <location>
        <begin position="318"/>
        <end position="342"/>
    </location>
</feature>
<dbReference type="Proteomes" id="UP001140513">
    <property type="component" value="Unassembled WGS sequence"/>
</dbReference>
<feature type="transmembrane region" description="Helical" evidence="9">
    <location>
        <begin position="447"/>
        <end position="469"/>
    </location>
</feature>
<proteinExistence type="inferred from homology"/>
<dbReference type="InterPro" id="IPR003663">
    <property type="entry name" value="Sugar/inositol_transpt"/>
</dbReference>